<reference evidence="3 4" key="1">
    <citation type="submission" date="2022-10" db="EMBL/GenBank/DDBJ databases">
        <title>The complete genomes of actinobacterial strains from the NBC collection.</title>
        <authorList>
            <person name="Joergensen T.S."/>
            <person name="Alvarez Arevalo M."/>
            <person name="Sterndorff E.B."/>
            <person name="Faurdal D."/>
            <person name="Vuksanovic O."/>
            <person name="Mourched A.-S."/>
            <person name="Charusanti P."/>
            <person name="Shaw S."/>
            <person name="Blin K."/>
            <person name="Weber T."/>
        </authorList>
    </citation>
    <scope>NUCLEOTIDE SEQUENCE [LARGE SCALE GENOMIC DNA]</scope>
    <source>
        <strain evidence="3 4">NBC_01247</strain>
    </source>
</reference>
<feature type="transmembrane region" description="Helical" evidence="2">
    <location>
        <begin position="422"/>
        <end position="446"/>
    </location>
</feature>
<proteinExistence type="predicted"/>
<feature type="transmembrane region" description="Helical" evidence="2">
    <location>
        <begin position="232"/>
        <end position="254"/>
    </location>
</feature>
<dbReference type="Proteomes" id="UP001432014">
    <property type="component" value="Chromosome"/>
</dbReference>
<organism evidence="3 4">
    <name type="scientific">Kitasatospora herbaricolor</name>
    <dbReference type="NCBI Taxonomy" id="68217"/>
    <lineage>
        <taxon>Bacteria</taxon>
        <taxon>Bacillati</taxon>
        <taxon>Actinomycetota</taxon>
        <taxon>Actinomycetes</taxon>
        <taxon>Kitasatosporales</taxon>
        <taxon>Streptomycetaceae</taxon>
        <taxon>Kitasatospora</taxon>
    </lineage>
</organism>
<feature type="region of interest" description="Disordered" evidence="1">
    <location>
        <begin position="365"/>
        <end position="410"/>
    </location>
</feature>
<accession>A0ABZ1WCA6</accession>
<evidence type="ECO:0000313" key="3">
    <source>
        <dbReference type="EMBL" id="WUS58422.1"/>
    </source>
</evidence>
<feature type="compositionally biased region" description="Acidic residues" evidence="1">
    <location>
        <begin position="378"/>
        <end position="400"/>
    </location>
</feature>
<dbReference type="EMBL" id="CP108482">
    <property type="protein sequence ID" value="WUS58422.1"/>
    <property type="molecule type" value="Genomic_DNA"/>
</dbReference>
<dbReference type="Pfam" id="PF19877">
    <property type="entry name" value="DUF6350"/>
    <property type="match status" value="1"/>
</dbReference>
<dbReference type="InterPro" id="IPR045931">
    <property type="entry name" value="DUF6350"/>
</dbReference>
<keyword evidence="4" id="KW-1185">Reference proteome</keyword>
<feature type="transmembrane region" description="Helical" evidence="2">
    <location>
        <begin position="174"/>
        <end position="193"/>
    </location>
</feature>
<dbReference type="RefSeq" id="WP_329495420.1">
    <property type="nucleotide sequence ID" value="NZ_CP108460.1"/>
</dbReference>
<keyword evidence="2" id="KW-0812">Transmembrane</keyword>
<feature type="transmembrane region" description="Helical" evidence="2">
    <location>
        <begin position="135"/>
        <end position="154"/>
    </location>
</feature>
<evidence type="ECO:0000256" key="1">
    <source>
        <dbReference type="SAM" id="MobiDB-lite"/>
    </source>
</evidence>
<evidence type="ECO:0000313" key="4">
    <source>
        <dbReference type="Proteomes" id="UP001432014"/>
    </source>
</evidence>
<feature type="transmembrane region" description="Helical" evidence="2">
    <location>
        <begin position="76"/>
        <end position="98"/>
    </location>
</feature>
<feature type="transmembrane region" description="Helical" evidence="2">
    <location>
        <begin position="21"/>
        <end position="49"/>
    </location>
</feature>
<evidence type="ECO:0000256" key="2">
    <source>
        <dbReference type="SAM" id="Phobius"/>
    </source>
</evidence>
<gene>
    <name evidence="3" type="ORF">OG469_24655</name>
</gene>
<keyword evidence="2" id="KW-1133">Transmembrane helix</keyword>
<sequence>MTQLMGRPILDLPSELSSRSVLADLLAGVRTALLGLAAVAVPILGLWVVTPYADDTASGAARLAGTVWLLGHGGPLARGGSGAPVTVTPLLLTVLTAWQLHRAGRRAAGSGRTGRGVAGGVVAARPGAHGGGRGGAVAVGAGYLMVVTGVALLGASGETVGAAGAAGAAFRARVLPDVLAAALLVVLAVGAGVRSARPDDGAPGHGRPAPGRVPSWAWPAARVAAAAAVRRAALAGVLGLVAAGALLVATAAVLDGLVGGRPLPPAGGGVAGVLGLLLLCVVLLPNAVVWGTAYALGPGFVVGTGAVVAPSGALLGPVPAVPLFELLPASGEGGWRWLVCLLPLLAGLTPAVLLGRAAAGRGGSAGLPPWGGEGAEGGPDESGESAGAVEEDGEDEEGGEQAEAGAGGRATGPALAGVWHPVATAAVALAAALVAATAVAVCGWLAGGALGTGRMAQLGPVPWQTGTAAAGWFAGVGVPGALLVRAWLLRGEVAAGLPEAGAGNAGLPSPGLRWARPAWAGLSRTGAPDGHRRPLGPRWPMAGAASGAGSPTGSAVAPGLLAARARAAAYGLVLRCGPRARP</sequence>
<protein>
    <submittedName>
        <fullName evidence="3">DUF6350 family protein</fullName>
    </submittedName>
</protein>
<feature type="transmembrane region" description="Helical" evidence="2">
    <location>
        <begin position="296"/>
        <end position="315"/>
    </location>
</feature>
<feature type="compositionally biased region" description="Gly residues" evidence="1">
    <location>
        <begin position="365"/>
        <end position="377"/>
    </location>
</feature>
<feature type="transmembrane region" description="Helical" evidence="2">
    <location>
        <begin position="466"/>
        <end position="488"/>
    </location>
</feature>
<name>A0ABZ1WCA6_9ACTN</name>
<feature type="transmembrane region" description="Helical" evidence="2">
    <location>
        <begin position="266"/>
        <end position="284"/>
    </location>
</feature>
<feature type="transmembrane region" description="Helical" evidence="2">
    <location>
        <begin position="335"/>
        <end position="354"/>
    </location>
</feature>
<keyword evidence="2" id="KW-0472">Membrane</keyword>